<sequence length="134" mass="16166">MTTPTYEDIKIIHEKLVSMRLEYWLEHNVFTFQWWLLLTILVVPWLVWWLFVDKKNISRILLFGCLLMILVLIMDDLGVELQLWSYRYQLVSILPRLISIDQGIIIIFHMAIYQFFPKWKSFLIANIVMAIVFS</sequence>
<reference evidence="2" key="1">
    <citation type="submission" date="2010-12" db="EMBL/GenBank/DDBJ databases">
        <title>Complete sequence of Bacillus cellulosilyticus DSM 2522.</title>
        <authorList>
            <consortium name="US DOE Joint Genome Institute"/>
            <person name="Lucas S."/>
            <person name="Copeland A."/>
            <person name="Lapidus A."/>
            <person name="Cheng J.-F."/>
            <person name="Bruce D."/>
            <person name="Goodwin L."/>
            <person name="Pitluck S."/>
            <person name="Chertkov O."/>
            <person name="Detter J.C."/>
            <person name="Han C."/>
            <person name="Tapia R."/>
            <person name="Land M."/>
            <person name="Hauser L."/>
            <person name="Jeffries C."/>
            <person name="Kyrpides N."/>
            <person name="Ivanova N."/>
            <person name="Mikhailova N."/>
            <person name="Brumm P."/>
            <person name="Mead D."/>
            <person name="Woyke T."/>
        </authorList>
    </citation>
    <scope>NUCLEOTIDE SEQUENCE [LARGE SCALE GENOMIC DNA]</scope>
    <source>
        <strain evidence="2">DSM 2522</strain>
    </source>
</reference>
<dbReference type="RefSeq" id="WP_013487992.1">
    <property type="nucleotide sequence ID" value="NC_014829.1"/>
</dbReference>
<evidence type="ECO:0000313" key="3">
    <source>
        <dbReference type="Proteomes" id="UP000001401"/>
    </source>
</evidence>
<dbReference type="Proteomes" id="UP000001401">
    <property type="component" value="Chromosome"/>
</dbReference>
<feature type="transmembrane region" description="Helical" evidence="1">
    <location>
        <begin position="57"/>
        <end position="74"/>
    </location>
</feature>
<name>E6TTL9_EVAC2</name>
<evidence type="ECO:0000313" key="2">
    <source>
        <dbReference type="EMBL" id="ADU29655.1"/>
    </source>
</evidence>
<dbReference type="AlphaFoldDB" id="E6TTL9"/>
<keyword evidence="1" id="KW-0472">Membrane</keyword>
<accession>E6TTL9</accession>
<dbReference type="KEGG" id="bco:Bcell_1390"/>
<feature type="transmembrane region" description="Helical" evidence="1">
    <location>
        <begin position="32"/>
        <end position="50"/>
    </location>
</feature>
<proteinExistence type="predicted"/>
<feature type="transmembrane region" description="Helical" evidence="1">
    <location>
        <begin position="94"/>
        <end position="116"/>
    </location>
</feature>
<keyword evidence="3" id="KW-1185">Reference proteome</keyword>
<dbReference type="EMBL" id="CP002394">
    <property type="protein sequence ID" value="ADU29655.1"/>
    <property type="molecule type" value="Genomic_DNA"/>
</dbReference>
<keyword evidence="1" id="KW-1133">Transmembrane helix</keyword>
<keyword evidence="1" id="KW-0812">Transmembrane</keyword>
<gene>
    <name evidence="2" type="ordered locus">Bcell_1390</name>
</gene>
<dbReference type="NCBIfam" id="NF041644">
    <property type="entry name" value="CBO0543_fam"/>
    <property type="match status" value="1"/>
</dbReference>
<dbReference type="eggNOG" id="ENOG5032RCQ">
    <property type="taxonomic scope" value="Bacteria"/>
</dbReference>
<dbReference type="STRING" id="649639.Bcell_1390"/>
<organism evidence="2 3">
    <name type="scientific">Evansella cellulosilytica (strain ATCC 21833 / DSM 2522 / FERM P-1141 / JCM 9156 / N-4)</name>
    <name type="common">Bacillus cellulosilyticus</name>
    <dbReference type="NCBI Taxonomy" id="649639"/>
    <lineage>
        <taxon>Bacteria</taxon>
        <taxon>Bacillati</taxon>
        <taxon>Bacillota</taxon>
        <taxon>Bacilli</taxon>
        <taxon>Bacillales</taxon>
        <taxon>Bacillaceae</taxon>
        <taxon>Evansella</taxon>
    </lineage>
</organism>
<protein>
    <submittedName>
        <fullName evidence="2">Uncharacterized protein</fullName>
    </submittedName>
</protein>
<dbReference type="OrthoDB" id="1679483at2"/>
<evidence type="ECO:0000256" key="1">
    <source>
        <dbReference type="SAM" id="Phobius"/>
    </source>
</evidence>
<dbReference type="HOGENOM" id="CLU_112019_0_0_9"/>
<dbReference type="InterPro" id="IPR048147">
    <property type="entry name" value="CBO0543-like"/>
</dbReference>